<comment type="caution">
    <text evidence="1">The sequence shown here is derived from an EMBL/GenBank/DDBJ whole genome shotgun (WGS) entry which is preliminary data.</text>
</comment>
<sequence>MLLTELLPPGNHPQKPGVKQCRPLGVITFYAPSQFPDTIFTVPRAGGVQKIFYGIISRHTVGFQITFNIHIPRGQAFADGIHANGVHCLLVYAAKVEVKRHDFPVFYLIFQYVAS</sequence>
<gene>
    <name evidence="1" type="ORF">SDC9_136503</name>
</gene>
<accession>A0A645DIU0</accession>
<dbReference type="EMBL" id="VSSQ01036823">
    <property type="protein sequence ID" value="MPM89394.1"/>
    <property type="molecule type" value="Genomic_DNA"/>
</dbReference>
<reference evidence="1" key="1">
    <citation type="submission" date="2019-08" db="EMBL/GenBank/DDBJ databases">
        <authorList>
            <person name="Kucharzyk K."/>
            <person name="Murdoch R.W."/>
            <person name="Higgins S."/>
            <person name="Loffler F."/>
        </authorList>
    </citation>
    <scope>NUCLEOTIDE SEQUENCE</scope>
</reference>
<organism evidence="1">
    <name type="scientific">bioreactor metagenome</name>
    <dbReference type="NCBI Taxonomy" id="1076179"/>
    <lineage>
        <taxon>unclassified sequences</taxon>
        <taxon>metagenomes</taxon>
        <taxon>ecological metagenomes</taxon>
    </lineage>
</organism>
<evidence type="ECO:0000313" key="1">
    <source>
        <dbReference type="EMBL" id="MPM89394.1"/>
    </source>
</evidence>
<dbReference type="AlphaFoldDB" id="A0A645DIU0"/>
<protein>
    <submittedName>
        <fullName evidence="1">Uncharacterized protein</fullName>
    </submittedName>
</protein>
<name>A0A645DIU0_9ZZZZ</name>
<proteinExistence type="predicted"/>